<dbReference type="Pfam" id="PF12697">
    <property type="entry name" value="Abhydrolase_6"/>
    <property type="match status" value="1"/>
</dbReference>
<reference evidence="2" key="2">
    <citation type="submission" date="2023-01" db="EMBL/GenBank/DDBJ databases">
        <authorList>
            <person name="Petersen C."/>
        </authorList>
    </citation>
    <scope>NUCLEOTIDE SEQUENCE</scope>
    <source>
        <strain evidence="2">IBT 17514</strain>
    </source>
</reference>
<accession>A0AAD6MZP1</accession>
<keyword evidence="3" id="KW-1185">Reference proteome</keyword>
<gene>
    <name evidence="2" type="ORF">N7493_001173</name>
</gene>
<dbReference type="Gene3D" id="3.40.50.1820">
    <property type="entry name" value="alpha/beta hydrolase"/>
    <property type="match status" value="1"/>
</dbReference>
<dbReference type="PANTHER" id="PTHR37017:SF10">
    <property type="entry name" value="AB HYDROLASE-1 DOMAIN-CONTAINING PROTEIN"/>
    <property type="match status" value="1"/>
</dbReference>
<dbReference type="AlphaFoldDB" id="A0AAD6MZP1"/>
<dbReference type="InterPro" id="IPR052897">
    <property type="entry name" value="Sec-Metab_Biosynth_Hydrolase"/>
</dbReference>
<sequence>MSSPNPEIVLIGGAWHYPESYAKFRTVLETQTGLTVHVPQHPTMNGARPPNADLYTDSDAIRQLVTELSDAGRYLFIVMHSYGGHVGTNALVGLGAETRKKQGLSGGVIRLIYFGSHALTKGKSPVSMAIKAKRAHVLPNIIDFAEDGSCVHRDPKTMFIGPTDVPEEELEVYLASLGRWNGKCFAQPLQHCAWREIPVSYIHTLNDITLPLHYQTAMVDEIKALGQDIQTFDLDSGHCPTITKPEELATLIEQIVASPVA</sequence>
<evidence type="ECO:0000313" key="3">
    <source>
        <dbReference type="Proteomes" id="UP001215712"/>
    </source>
</evidence>
<dbReference type="Proteomes" id="UP001215712">
    <property type="component" value="Unassembled WGS sequence"/>
</dbReference>
<reference evidence="2" key="1">
    <citation type="journal article" date="2023" name="IMA Fungus">
        <title>Comparative genomic study of the Penicillium genus elucidates a diverse pangenome and 15 lateral gene transfer events.</title>
        <authorList>
            <person name="Petersen C."/>
            <person name="Sorensen T."/>
            <person name="Nielsen M.R."/>
            <person name="Sondergaard T.E."/>
            <person name="Sorensen J.L."/>
            <person name="Fitzpatrick D.A."/>
            <person name="Frisvad J.C."/>
            <person name="Nielsen K.L."/>
        </authorList>
    </citation>
    <scope>NUCLEOTIDE SEQUENCE</scope>
    <source>
        <strain evidence="2">IBT 17514</strain>
    </source>
</reference>
<dbReference type="SUPFAM" id="SSF53474">
    <property type="entry name" value="alpha/beta-Hydrolases"/>
    <property type="match status" value="1"/>
</dbReference>
<dbReference type="InterPro" id="IPR029058">
    <property type="entry name" value="AB_hydrolase_fold"/>
</dbReference>
<protein>
    <recommendedName>
        <fullName evidence="1">AB hydrolase-1 domain-containing protein</fullName>
    </recommendedName>
</protein>
<dbReference type="GO" id="GO:0017000">
    <property type="term" value="P:antibiotic biosynthetic process"/>
    <property type="evidence" value="ECO:0007669"/>
    <property type="project" value="UniProtKB-ARBA"/>
</dbReference>
<dbReference type="PANTHER" id="PTHR37017">
    <property type="entry name" value="AB HYDROLASE-1 DOMAIN-CONTAINING PROTEIN-RELATED"/>
    <property type="match status" value="1"/>
</dbReference>
<name>A0AAD6MZP1_9EURO</name>
<feature type="domain" description="AB hydrolase-1" evidence="1">
    <location>
        <begin position="8"/>
        <end position="249"/>
    </location>
</feature>
<dbReference type="InterPro" id="IPR000073">
    <property type="entry name" value="AB_hydrolase_1"/>
</dbReference>
<comment type="caution">
    <text evidence="2">The sequence shown here is derived from an EMBL/GenBank/DDBJ whole genome shotgun (WGS) entry which is preliminary data.</text>
</comment>
<evidence type="ECO:0000313" key="2">
    <source>
        <dbReference type="EMBL" id="KAJ5738018.1"/>
    </source>
</evidence>
<dbReference type="EMBL" id="JAQJAN010000002">
    <property type="protein sequence ID" value="KAJ5738018.1"/>
    <property type="molecule type" value="Genomic_DNA"/>
</dbReference>
<dbReference type="GO" id="GO:0072330">
    <property type="term" value="P:monocarboxylic acid biosynthetic process"/>
    <property type="evidence" value="ECO:0007669"/>
    <property type="project" value="UniProtKB-ARBA"/>
</dbReference>
<organism evidence="2 3">
    <name type="scientific">Penicillium malachiteum</name>
    <dbReference type="NCBI Taxonomy" id="1324776"/>
    <lineage>
        <taxon>Eukaryota</taxon>
        <taxon>Fungi</taxon>
        <taxon>Dikarya</taxon>
        <taxon>Ascomycota</taxon>
        <taxon>Pezizomycotina</taxon>
        <taxon>Eurotiomycetes</taxon>
        <taxon>Eurotiomycetidae</taxon>
        <taxon>Eurotiales</taxon>
        <taxon>Aspergillaceae</taxon>
        <taxon>Penicillium</taxon>
    </lineage>
</organism>
<evidence type="ECO:0000259" key="1">
    <source>
        <dbReference type="Pfam" id="PF12697"/>
    </source>
</evidence>
<proteinExistence type="predicted"/>